<gene>
    <name evidence="2" type="ORF">KTS37_10425</name>
</gene>
<name>A0AA41KFM7_9EURY</name>
<dbReference type="EMBL" id="JAHQXE010000003">
    <property type="protein sequence ID" value="MBV0902202.1"/>
    <property type="molecule type" value="Genomic_DNA"/>
</dbReference>
<evidence type="ECO:0000313" key="2">
    <source>
        <dbReference type="EMBL" id="MBV0902202.1"/>
    </source>
</evidence>
<sequence>MEVTLLGTGDTTGTPTVGCDCDTCERARDPDAELRERARERGLDPSGGVERSRFSVYVRNDETGESLLVDASPDFRHQFLRESVPLPDAAVISHVHFDHLDGLGNAYRLFDHLPVHAADETDPVTDESVAETVRRRYDYLDTVSVSAETPFEPFSAAGFEVTLVPVTHPPLLCYGLRIEEPQTGAVLLLSGDTCYDVPERSKAALSDADLALVEGIVHPEACEFHPKGGADHAADGVPRTFGTKHMTLRGARDFAGDIEAAEYRIVHTAHYVPADLAFADDIALDGERFTL</sequence>
<dbReference type="Proteomes" id="UP001166304">
    <property type="component" value="Unassembled WGS sequence"/>
</dbReference>
<dbReference type="PANTHER" id="PTHR42663:SF12">
    <property type="entry name" value="ATP-BINDING PROTEIN PHNP"/>
    <property type="match status" value="1"/>
</dbReference>
<dbReference type="Pfam" id="PF12706">
    <property type="entry name" value="Lactamase_B_2"/>
    <property type="match status" value="1"/>
</dbReference>
<dbReference type="InterPro" id="IPR001279">
    <property type="entry name" value="Metallo-B-lactamas"/>
</dbReference>
<proteinExistence type="predicted"/>
<accession>A0AA41KFM7</accession>
<dbReference type="SUPFAM" id="SSF56281">
    <property type="entry name" value="Metallo-hydrolase/oxidoreductase"/>
    <property type="match status" value="1"/>
</dbReference>
<dbReference type="Gene3D" id="3.60.15.10">
    <property type="entry name" value="Ribonuclease Z/Hydroxyacylglutathione hydrolase-like"/>
    <property type="match status" value="1"/>
</dbReference>
<evidence type="ECO:0000313" key="3">
    <source>
        <dbReference type="Proteomes" id="UP001166304"/>
    </source>
</evidence>
<organism evidence="2 3">
    <name type="scientific">Haloarcula salina</name>
    <dbReference type="NCBI Taxonomy" id="1429914"/>
    <lineage>
        <taxon>Archaea</taxon>
        <taxon>Methanobacteriati</taxon>
        <taxon>Methanobacteriota</taxon>
        <taxon>Stenosarchaea group</taxon>
        <taxon>Halobacteria</taxon>
        <taxon>Halobacteriales</taxon>
        <taxon>Haloarculaceae</taxon>
        <taxon>Haloarcula</taxon>
    </lineage>
</organism>
<dbReference type="RefSeq" id="WP_162413615.1">
    <property type="nucleotide sequence ID" value="NZ_JAHQXE010000003.1"/>
</dbReference>
<dbReference type="PANTHER" id="PTHR42663">
    <property type="entry name" value="HYDROLASE C777.06C-RELATED-RELATED"/>
    <property type="match status" value="1"/>
</dbReference>
<protein>
    <submittedName>
        <fullName evidence="2">MBL fold metallo-hydrolase</fullName>
    </submittedName>
</protein>
<comment type="caution">
    <text evidence="2">The sequence shown here is derived from an EMBL/GenBank/DDBJ whole genome shotgun (WGS) entry which is preliminary data.</text>
</comment>
<evidence type="ECO:0000259" key="1">
    <source>
        <dbReference type="SMART" id="SM00849"/>
    </source>
</evidence>
<dbReference type="InterPro" id="IPR036866">
    <property type="entry name" value="RibonucZ/Hydroxyglut_hydro"/>
</dbReference>
<keyword evidence="3" id="KW-1185">Reference proteome</keyword>
<feature type="domain" description="Metallo-beta-lactamase" evidence="1">
    <location>
        <begin position="52"/>
        <end position="232"/>
    </location>
</feature>
<reference evidence="2" key="1">
    <citation type="submission" date="2021-06" db="EMBL/GenBank/DDBJ databases">
        <title>New haloarchaea isolates fom saline soil.</title>
        <authorList>
            <person name="Duran-Viseras A."/>
            <person name="Sanchez-Porro C.S."/>
            <person name="Ventosa A."/>
        </authorList>
    </citation>
    <scope>NUCLEOTIDE SEQUENCE</scope>
    <source>
        <strain evidence="2">JCM 18369</strain>
    </source>
</reference>
<dbReference type="SMART" id="SM00849">
    <property type="entry name" value="Lactamase_B"/>
    <property type="match status" value="1"/>
</dbReference>
<dbReference type="AlphaFoldDB" id="A0AA41KFM7"/>